<evidence type="ECO:0000256" key="1">
    <source>
        <dbReference type="ARBA" id="ARBA00008853"/>
    </source>
</evidence>
<feature type="domain" description="SMP-30/Gluconolactonase/LRE-like region" evidence="3">
    <location>
        <begin position="52"/>
        <end position="264"/>
    </location>
</feature>
<comment type="caution">
    <text evidence="4">The sequence shown here is derived from an EMBL/GenBank/DDBJ whole genome shotgun (WGS) entry which is preliminary data.</text>
</comment>
<gene>
    <name evidence="4" type="ORF">F8C90_10010</name>
</gene>
<organism evidence="4 5">
    <name type="scientific">Ellagibacter isourolithinifaciens</name>
    <dbReference type="NCBI Taxonomy" id="2137581"/>
    <lineage>
        <taxon>Bacteria</taxon>
        <taxon>Bacillati</taxon>
        <taxon>Actinomycetota</taxon>
        <taxon>Coriobacteriia</taxon>
        <taxon>Eggerthellales</taxon>
        <taxon>Eggerthellaceae</taxon>
        <taxon>Ellagibacter</taxon>
    </lineage>
</organism>
<evidence type="ECO:0000313" key="4">
    <source>
        <dbReference type="EMBL" id="KAB1636044.1"/>
    </source>
</evidence>
<dbReference type="RefSeq" id="WP_170264635.1">
    <property type="nucleotide sequence ID" value="NZ_WAJR01000036.1"/>
</dbReference>
<accession>A0A6N6NL50</accession>
<keyword evidence="2" id="KW-0378">Hydrolase</keyword>
<dbReference type="Proteomes" id="UP000468668">
    <property type="component" value="Unassembled WGS sequence"/>
</dbReference>
<dbReference type="PANTHER" id="PTHR47572">
    <property type="entry name" value="LIPOPROTEIN-RELATED"/>
    <property type="match status" value="1"/>
</dbReference>
<comment type="similarity">
    <text evidence="1">Belongs to the SMP-30/CGR1 family.</text>
</comment>
<keyword evidence="5" id="KW-1185">Reference proteome</keyword>
<protein>
    <recommendedName>
        <fullName evidence="3">SMP-30/Gluconolactonase/LRE-like region domain-containing protein</fullName>
    </recommendedName>
</protein>
<evidence type="ECO:0000259" key="3">
    <source>
        <dbReference type="Pfam" id="PF08450"/>
    </source>
</evidence>
<dbReference type="InterPro" id="IPR013658">
    <property type="entry name" value="SGL"/>
</dbReference>
<dbReference type="AlphaFoldDB" id="A0A6N6NL50"/>
<dbReference type="EMBL" id="WAJR01000036">
    <property type="protein sequence ID" value="KAB1636044.1"/>
    <property type="molecule type" value="Genomic_DNA"/>
</dbReference>
<dbReference type="Pfam" id="PF08450">
    <property type="entry name" value="SGL"/>
    <property type="match status" value="1"/>
</dbReference>
<dbReference type="SUPFAM" id="SSF63829">
    <property type="entry name" value="Calcium-dependent phosphotriesterase"/>
    <property type="match status" value="1"/>
</dbReference>
<proteinExistence type="inferred from homology"/>
<dbReference type="InterPro" id="IPR011042">
    <property type="entry name" value="6-blade_b-propeller_TolB-like"/>
</dbReference>
<dbReference type="PANTHER" id="PTHR47572:SF4">
    <property type="entry name" value="LACTONASE DRP35"/>
    <property type="match status" value="1"/>
</dbReference>
<dbReference type="Gene3D" id="2.120.10.30">
    <property type="entry name" value="TolB, C-terminal domain"/>
    <property type="match status" value="1"/>
</dbReference>
<evidence type="ECO:0000256" key="2">
    <source>
        <dbReference type="ARBA" id="ARBA00022801"/>
    </source>
</evidence>
<sequence>MISMLGCSYPQGKPDKNELFRVVKANEEWELVIELGETGIIRIVDVTSEVAWLLNIENGHFFCFNGEDLEVFKAPFANANPVAARFLNEADILVADKNLGLCKYLPHSSSYYVVADECKGIPFVGINSITMDGYGGAYVSDATSSGYFKRDGKIYYVWFRDGDFDVELFQEGVAFPSCTAVSENDNLFIGEFATNSVICVPSKAAQGRVETPSMFMYHDNGHGPTGLVVDSCSNVYASFEFCHDILVSSQNGSQKTRISLPECAKSFPSDIYIDGDWLYVVEGTEGALFRIKLSPSVIEREIPDCLEPLSWPWQL</sequence>
<evidence type="ECO:0000313" key="5">
    <source>
        <dbReference type="Proteomes" id="UP000468668"/>
    </source>
</evidence>
<dbReference type="GO" id="GO:0016787">
    <property type="term" value="F:hydrolase activity"/>
    <property type="evidence" value="ECO:0007669"/>
    <property type="project" value="UniProtKB-KW"/>
</dbReference>
<name>A0A6N6NL50_9ACTN</name>
<reference evidence="4 5" key="1">
    <citation type="submission" date="2019-09" db="EMBL/GenBank/DDBJ databases">
        <title>Whole genome shotgun sequencing (WGS) of Ellagibacter isourolithinifaciens DSM 104140(T) and Adlercreutzia muris DSM 29508(T).</title>
        <authorList>
            <person name="Stoll D.A."/>
            <person name="Danylec N."/>
            <person name="Huch M."/>
        </authorList>
    </citation>
    <scope>NUCLEOTIDE SEQUENCE [LARGE SCALE GENOMIC DNA]</scope>
    <source>
        <strain evidence="4 5">DSM 104140</strain>
    </source>
</reference>
<dbReference type="InterPro" id="IPR051262">
    <property type="entry name" value="SMP-30/CGR1_Lactonase"/>
</dbReference>
<dbReference type="GeneID" id="98658741"/>